<dbReference type="RefSeq" id="WP_139328819.1">
    <property type="nucleotide sequence ID" value="NZ_FTNO01000001.1"/>
</dbReference>
<dbReference type="Pfam" id="PF07992">
    <property type="entry name" value="Pyr_redox_2"/>
    <property type="match status" value="1"/>
</dbReference>
<gene>
    <name evidence="5" type="ORF">SAMN05421858_1100</name>
</gene>
<evidence type="ECO:0000259" key="4">
    <source>
        <dbReference type="Pfam" id="PF07992"/>
    </source>
</evidence>
<feature type="compositionally biased region" description="Basic and acidic residues" evidence="3">
    <location>
        <begin position="1"/>
        <end position="11"/>
    </location>
</feature>
<name>A0A1N6XEM7_9EURY</name>
<evidence type="ECO:0000313" key="6">
    <source>
        <dbReference type="Proteomes" id="UP000186914"/>
    </source>
</evidence>
<sequence>MSETTDTEHKQNQTTGADHGQNQTTETDYDHDVVIVGGGPAGCSAGVFTAREGLDTVIFDRGRSSVLRCAHLENYLGFPEGIDIETLYELMHAHAENAGCDIVPNLVESVDKTDDDDGFVVTPQEGTPVTTRRVVAATRYDGEYMRGLGDDAAMFETYEHDDEEHERFDRGYADDDGTTSVSGLYVASPSEEADKQAIIAAGRGARVARRVVTDARIDDGWWEEVAGGVDWVRRQAELDEKWAEREAWVEWFDDYYGEGAPVDIDSERFRRVREASTDASLSSYITPEEMEARAETGHETLAEHLDAETVVAAVGEEELLDAIADDSIREYIGTDGQSVEGDEQHGE</sequence>
<keyword evidence="1" id="KW-0285">Flavoprotein</keyword>
<dbReference type="PANTHER" id="PTHR48105">
    <property type="entry name" value="THIOREDOXIN REDUCTASE 1-RELATED-RELATED"/>
    <property type="match status" value="1"/>
</dbReference>
<feature type="domain" description="FAD/NAD(P)-binding" evidence="4">
    <location>
        <begin position="31"/>
        <end position="138"/>
    </location>
</feature>
<dbReference type="GO" id="GO:0016491">
    <property type="term" value="F:oxidoreductase activity"/>
    <property type="evidence" value="ECO:0007669"/>
    <property type="project" value="UniProtKB-KW"/>
</dbReference>
<dbReference type="EMBL" id="FTNO01000001">
    <property type="protein sequence ID" value="SIR00699.1"/>
    <property type="molecule type" value="Genomic_DNA"/>
</dbReference>
<dbReference type="Gene3D" id="3.50.50.60">
    <property type="entry name" value="FAD/NAD(P)-binding domain"/>
    <property type="match status" value="1"/>
</dbReference>
<reference evidence="6" key="1">
    <citation type="submission" date="2017-01" db="EMBL/GenBank/DDBJ databases">
        <authorList>
            <person name="Varghese N."/>
            <person name="Submissions S."/>
        </authorList>
    </citation>
    <scope>NUCLEOTIDE SEQUENCE [LARGE SCALE GENOMIC DNA]</scope>
    <source>
        <strain evidence="6">CGMCC 1.7737</strain>
    </source>
</reference>
<dbReference type="Proteomes" id="UP000186914">
    <property type="component" value="Unassembled WGS sequence"/>
</dbReference>
<dbReference type="InterPro" id="IPR036188">
    <property type="entry name" value="FAD/NAD-bd_sf"/>
</dbReference>
<dbReference type="OrthoDB" id="214187at2157"/>
<evidence type="ECO:0000256" key="3">
    <source>
        <dbReference type="SAM" id="MobiDB-lite"/>
    </source>
</evidence>
<dbReference type="InterPro" id="IPR023753">
    <property type="entry name" value="FAD/NAD-binding_dom"/>
</dbReference>
<dbReference type="InterPro" id="IPR050097">
    <property type="entry name" value="Ferredoxin-NADP_redctase_2"/>
</dbReference>
<dbReference type="PRINTS" id="PR00469">
    <property type="entry name" value="PNDRDTASEII"/>
</dbReference>
<proteinExistence type="predicted"/>
<evidence type="ECO:0000256" key="2">
    <source>
        <dbReference type="ARBA" id="ARBA00023002"/>
    </source>
</evidence>
<protein>
    <submittedName>
        <fullName evidence="5">Pyridine nucleotide-disulphide oxidoreductase</fullName>
    </submittedName>
</protein>
<evidence type="ECO:0000256" key="1">
    <source>
        <dbReference type="ARBA" id="ARBA00022630"/>
    </source>
</evidence>
<keyword evidence="6" id="KW-1185">Reference proteome</keyword>
<dbReference type="PRINTS" id="PR00368">
    <property type="entry name" value="FADPNR"/>
</dbReference>
<feature type="compositionally biased region" description="Polar residues" evidence="3">
    <location>
        <begin position="12"/>
        <end position="25"/>
    </location>
</feature>
<keyword evidence="2" id="KW-0560">Oxidoreductase</keyword>
<evidence type="ECO:0000313" key="5">
    <source>
        <dbReference type="EMBL" id="SIR00699.1"/>
    </source>
</evidence>
<accession>A0A1N6XEM7</accession>
<dbReference type="AlphaFoldDB" id="A0A1N6XEM7"/>
<dbReference type="SUPFAM" id="SSF51905">
    <property type="entry name" value="FAD/NAD(P)-binding domain"/>
    <property type="match status" value="1"/>
</dbReference>
<feature type="region of interest" description="Disordered" evidence="3">
    <location>
        <begin position="1"/>
        <end position="25"/>
    </location>
</feature>
<organism evidence="5 6">
    <name type="scientific">Haladaptatus litoreus</name>
    <dbReference type="NCBI Taxonomy" id="553468"/>
    <lineage>
        <taxon>Archaea</taxon>
        <taxon>Methanobacteriati</taxon>
        <taxon>Methanobacteriota</taxon>
        <taxon>Stenosarchaea group</taxon>
        <taxon>Halobacteria</taxon>
        <taxon>Halobacteriales</taxon>
        <taxon>Haladaptataceae</taxon>
        <taxon>Haladaptatus</taxon>
    </lineage>
</organism>